<dbReference type="PANTHER" id="PTHR21716:SF62">
    <property type="entry name" value="TRANSPORT PROTEIN YDBI-RELATED"/>
    <property type="match status" value="1"/>
</dbReference>
<feature type="transmembrane region" description="Helical" evidence="7">
    <location>
        <begin position="293"/>
        <end position="310"/>
    </location>
</feature>
<dbReference type="GO" id="GO:0016020">
    <property type="term" value="C:membrane"/>
    <property type="evidence" value="ECO:0007669"/>
    <property type="project" value="UniProtKB-SubCell"/>
</dbReference>
<gene>
    <name evidence="8" type="ORF">Pfl04_41480</name>
</gene>
<dbReference type="Pfam" id="PF01594">
    <property type="entry name" value="AI-2E_transport"/>
    <property type="match status" value="1"/>
</dbReference>
<feature type="transmembrane region" description="Helical" evidence="7">
    <location>
        <begin position="93"/>
        <end position="114"/>
    </location>
</feature>
<dbReference type="EMBL" id="BONU01000036">
    <property type="protein sequence ID" value="GIG75744.1"/>
    <property type="molecule type" value="Genomic_DNA"/>
</dbReference>
<evidence type="ECO:0000256" key="5">
    <source>
        <dbReference type="ARBA" id="ARBA00023136"/>
    </source>
</evidence>
<proteinExistence type="inferred from homology"/>
<organism evidence="8 9">
    <name type="scientific">Planosporangium flavigriseum</name>
    <dbReference type="NCBI Taxonomy" id="373681"/>
    <lineage>
        <taxon>Bacteria</taxon>
        <taxon>Bacillati</taxon>
        <taxon>Actinomycetota</taxon>
        <taxon>Actinomycetes</taxon>
        <taxon>Micromonosporales</taxon>
        <taxon>Micromonosporaceae</taxon>
        <taxon>Planosporangium</taxon>
    </lineage>
</organism>
<name>A0A8J3LXS0_9ACTN</name>
<evidence type="ECO:0000313" key="9">
    <source>
        <dbReference type="Proteomes" id="UP000653674"/>
    </source>
</evidence>
<keyword evidence="3 7" id="KW-0812">Transmembrane</keyword>
<dbReference type="Proteomes" id="UP000653674">
    <property type="component" value="Unassembled WGS sequence"/>
</dbReference>
<feature type="transmembrane region" description="Helical" evidence="7">
    <location>
        <begin position="330"/>
        <end position="361"/>
    </location>
</feature>
<evidence type="ECO:0000313" key="8">
    <source>
        <dbReference type="EMBL" id="GIG75744.1"/>
    </source>
</evidence>
<comment type="similarity">
    <text evidence="2">Belongs to the autoinducer-2 exporter (AI-2E) (TC 2.A.86) family.</text>
</comment>
<feature type="transmembrane region" description="Helical" evidence="7">
    <location>
        <begin position="35"/>
        <end position="57"/>
    </location>
</feature>
<evidence type="ECO:0000256" key="2">
    <source>
        <dbReference type="ARBA" id="ARBA00009773"/>
    </source>
</evidence>
<evidence type="ECO:0000256" key="7">
    <source>
        <dbReference type="SAM" id="Phobius"/>
    </source>
</evidence>
<evidence type="ECO:0000256" key="3">
    <source>
        <dbReference type="ARBA" id="ARBA00022692"/>
    </source>
</evidence>
<evidence type="ECO:0000256" key="1">
    <source>
        <dbReference type="ARBA" id="ARBA00004141"/>
    </source>
</evidence>
<evidence type="ECO:0000256" key="4">
    <source>
        <dbReference type="ARBA" id="ARBA00022989"/>
    </source>
</evidence>
<protein>
    <submittedName>
        <fullName evidence="8">AI-2E family transporter</fullName>
    </submittedName>
</protein>
<reference evidence="8" key="1">
    <citation type="submission" date="2021-01" db="EMBL/GenBank/DDBJ databases">
        <title>Whole genome shotgun sequence of Planosporangium flavigriseum NBRC 105377.</title>
        <authorList>
            <person name="Komaki H."/>
            <person name="Tamura T."/>
        </authorList>
    </citation>
    <scope>NUCLEOTIDE SEQUENCE</scope>
    <source>
        <strain evidence="8">NBRC 105377</strain>
    </source>
</reference>
<evidence type="ECO:0000256" key="6">
    <source>
        <dbReference type="SAM" id="MobiDB-lite"/>
    </source>
</evidence>
<comment type="subcellular location">
    <subcellularLocation>
        <location evidence="1">Membrane</location>
        <topology evidence="1">Multi-pass membrane protein</topology>
    </subcellularLocation>
</comment>
<dbReference type="PANTHER" id="PTHR21716">
    <property type="entry name" value="TRANSMEMBRANE PROTEIN"/>
    <property type="match status" value="1"/>
</dbReference>
<feature type="transmembrane region" description="Helical" evidence="7">
    <location>
        <begin position="236"/>
        <end position="255"/>
    </location>
</feature>
<feature type="transmembrane region" description="Helical" evidence="7">
    <location>
        <begin position="261"/>
        <end position="286"/>
    </location>
</feature>
<dbReference type="AlphaFoldDB" id="A0A8J3LXS0"/>
<feature type="transmembrane region" description="Helical" evidence="7">
    <location>
        <begin position="63"/>
        <end position="81"/>
    </location>
</feature>
<keyword evidence="5 7" id="KW-0472">Membrane</keyword>
<feature type="transmembrane region" description="Helical" evidence="7">
    <location>
        <begin position="177"/>
        <end position="196"/>
    </location>
</feature>
<dbReference type="InterPro" id="IPR002549">
    <property type="entry name" value="AI-2E-like"/>
</dbReference>
<sequence>MEEKPQGGRGEPVGSAGIDETAESRSIADRVPPGLVLRWAAAATLGVLLVLLSGYALYTVRGILVLVLIALFVAVSLDPAVRWLVRKGLARPAAVTLVILLMLGLFGVFIWSIVPPLIEQGGKLVGNLPGYLRKLPEQSRTFQELSDRYNLTNRLSALAADLPTRVASSAVGFVQQFFGAVLSTVTVLVLTIYFMADMPRMRRGLVRLFPHRRRPQVAEIVNVVVDKVGAYMIGNLIISLFAGVSSFLCLALLKVPFALPLAIAVAIADLIPLVGATLGAALCVLVTFFTVDLWPAGVVVLVFFIVYQQVENYLIAPRVLRNSVDLSSVAVLLVALIGGSVLGVVGALMSIPIAAAVKVVITPTIASMHEPPPPAEARSRAPAAS</sequence>
<dbReference type="GO" id="GO:0055085">
    <property type="term" value="P:transmembrane transport"/>
    <property type="evidence" value="ECO:0007669"/>
    <property type="project" value="TreeGrafter"/>
</dbReference>
<keyword evidence="4 7" id="KW-1133">Transmembrane helix</keyword>
<comment type="caution">
    <text evidence="8">The sequence shown here is derived from an EMBL/GenBank/DDBJ whole genome shotgun (WGS) entry which is preliminary data.</text>
</comment>
<accession>A0A8J3LXS0</accession>
<feature type="region of interest" description="Disordered" evidence="6">
    <location>
        <begin position="1"/>
        <end position="25"/>
    </location>
</feature>
<keyword evidence="9" id="KW-1185">Reference proteome</keyword>